<dbReference type="Gene3D" id="3.90.470.10">
    <property type="entry name" value="Ribosomal protein L22/L17"/>
    <property type="match status" value="1"/>
</dbReference>
<comment type="subunit">
    <text evidence="7 9">Part of the 50S ribosomal subunit.</text>
</comment>
<evidence type="ECO:0000256" key="10">
    <source>
        <dbReference type="RuleBase" id="RU004008"/>
    </source>
</evidence>
<evidence type="ECO:0000256" key="7">
    <source>
        <dbReference type="HAMAP-Rule" id="MF_01331"/>
    </source>
</evidence>
<dbReference type="InterPro" id="IPR036394">
    <property type="entry name" value="Ribosomal_uL22_sf"/>
</dbReference>
<evidence type="ECO:0000256" key="3">
    <source>
        <dbReference type="ARBA" id="ARBA00022884"/>
    </source>
</evidence>
<dbReference type="InterPro" id="IPR018260">
    <property type="entry name" value="Ribosomal_uL22_CS"/>
</dbReference>
<evidence type="ECO:0000256" key="5">
    <source>
        <dbReference type="ARBA" id="ARBA00023274"/>
    </source>
</evidence>
<evidence type="ECO:0000256" key="9">
    <source>
        <dbReference type="RuleBase" id="RU004006"/>
    </source>
</evidence>
<dbReference type="GO" id="GO:0006412">
    <property type="term" value="P:translation"/>
    <property type="evidence" value="ECO:0007669"/>
    <property type="project" value="UniProtKB-UniRule"/>
</dbReference>
<dbReference type="Proteomes" id="UP000230852">
    <property type="component" value="Unassembled WGS sequence"/>
</dbReference>
<proteinExistence type="inferred from homology"/>
<dbReference type="GO" id="GO:0022625">
    <property type="term" value="C:cytosolic large ribosomal subunit"/>
    <property type="evidence" value="ECO:0007669"/>
    <property type="project" value="TreeGrafter"/>
</dbReference>
<evidence type="ECO:0000256" key="4">
    <source>
        <dbReference type="ARBA" id="ARBA00022980"/>
    </source>
</evidence>
<comment type="function">
    <text evidence="7">The globular domain of the protein is located near the polypeptide exit tunnel on the outside of the subunit, while an extended beta-hairpin is found that lines the wall of the exit tunnel in the center of the 70S ribosome.</text>
</comment>
<evidence type="ECO:0000313" key="12">
    <source>
        <dbReference type="EMBL" id="PIR78471.1"/>
    </source>
</evidence>
<dbReference type="InterPro" id="IPR047867">
    <property type="entry name" value="Ribosomal_uL22_bac/org-type"/>
</dbReference>
<evidence type="ECO:0000256" key="11">
    <source>
        <dbReference type="SAM" id="MobiDB-lite"/>
    </source>
</evidence>
<comment type="caution">
    <text evidence="12">The sequence shown here is derived from an EMBL/GenBank/DDBJ whole genome shotgun (WGS) entry which is preliminary data.</text>
</comment>
<dbReference type="GO" id="GO:0019843">
    <property type="term" value="F:rRNA binding"/>
    <property type="evidence" value="ECO:0007669"/>
    <property type="project" value="UniProtKB-UniRule"/>
</dbReference>
<dbReference type="SUPFAM" id="SSF54843">
    <property type="entry name" value="Ribosomal protein L22"/>
    <property type="match status" value="1"/>
</dbReference>
<keyword evidence="3 7" id="KW-0694">RNA-binding</keyword>
<protein>
    <recommendedName>
        <fullName evidence="6 7">Large ribosomal subunit protein uL22</fullName>
    </recommendedName>
</protein>
<evidence type="ECO:0000313" key="13">
    <source>
        <dbReference type="Proteomes" id="UP000230852"/>
    </source>
</evidence>
<dbReference type="EMBL" id="PFBU01000025">
    <property type="protein sequence ID" value="PIR78471.1"/>
    <property type="molecule type" value="Genomic_DNA"/>
</dbReference>
<dbReference type="PANTHER" id="PTHR13501:SF8">
    <property type="entry name" value="LARGE RIBOSOMAL SUBUNIT PROTEIN UL22M"/>
    <property type="match status" value="1"/>
</dbReference>
<keyword evidence="5 7" id="KW-0687">Ribonucleoprotein</keyword>
<feature type="compositionally biased region" description="Basic and acidic residues" evidence="11">
    <location>
        <begin position="130"/>
        <end position="160"/>
    </location>
</feature>
<evidence type="ECO:0000256" key="1">
    <source>
        <dbReference type="ARBA" id="ARBA00009451"/>
    </source>
</evidence>
<dbReference type="InterPro" id="IPR001063">
    <property type="entry name" value="Ribosomal_uL22"/>
</dbReference>
<dbReference type="NCBIfam" id="TIGR01044">
    <property type="entry name" value="rplV_bact"/>
    <property type="match status" value="1"/>
</dbReference>
<reference evidence="13" key="1">
    <citation type="submission" date="2017-09" db="EMBL/GenBank/DDBJ databases">
        <title>Depth-based differentiation of microbial function through sediment-hosted aquifers and enrichment of novel symbionts in the deep terrestrial subsurface.</title>
        <authorList>
            <person name="Probst A.J."/>
            <person name="Ladd B."/>
            <person name="Jarett J.K."/>
            <person name="Geller-Mcgrath D.E."/>
            <person name="Sieber C.M.K."/>
            <person name="Emerson J.B."/>
            <person name="Anantharaman K."/>
            <person name="Thomas B.C."/>
            <person name="Malmstrom R."/>
            <person name="Stieglmeier M."/>
            <person name="Klingl A."/>
            <person name="Woyke T."/>
            <person name="Ryan C.M."/>
            <person name="Banfield J.F."/>
        </authorList>
    </citation>
    <scope>NUCLEOTIDE SEQUENCE [LARGE SCALE GENOMIC DNA]</scope>
</reference>
<organism evidence="12 13">
    <name type="scientific">Candidatus Magasanikbacteria bacterium CG10_big_fil_rev_8_21_14_0_10_36_16</name>
    <dbReference type="NCBI Taxonomy" id="1974645"/>
    <lineage>
        <taxon>Bacteria</taxon>
        <taxon>Candidatus Magasanikiibacteriota</taxon>
    </lineage>
</organism>
<comment type="similarity">
    <text evidence="1 7 8">Belongs to the universal ribosomal protein uL22 family.</text>
</comment>
<accession>A0A2H0TZ13</accession>
<feature type="region of interest" description="Disordered" evidence="11">
    <location>
        <begin position="119"/>
        <end position="160"/>
    </location>
</feature>
<evidence type="ECO:0000256" key="8">
    <source>
        <dbReference type="RuleBase" id="RU004005"/>
    </source>
</evidence>
<evidence type="ECO:0000256" key="6">
    <source>
        <dbReference type="ARBA" id="ARBA00035207"/>
    </source>
</evidence>
<keyword evidence="2 7" id="KW-0699">rRNA-binding</keyword>
<keyword evidence="4 7" id="KW-0689">Ribosomal protein</keyword>
<dbReference type="HAMAP" id="MF_01331_B">
    <property type="entry name" value="Ribosomal_uL22_B"/>
    <property type="match status" value="1"/>
</dbReference>
<dbReference type="InterPro" id="IPR005727">
    <property type="entry name" value="Ribosomal_uL22_bac/chlpt-type"/>
</dbReference>
<dbReference type="PROSITE" id="PS00464">
    <property type="entry name" value="RIBOSOMAL_L22"/>
    <property type="match status" value="1"/>
</dbReference>
<sequence length="160" mass="17848">MKVQTKAQLRFLRITPQKVRLVAGLVRGMEVRKALDQLQFSSKQAAIPVKKLIESAVANAIHNDHVKEDTLKIETIFVNEGSVLRRWMPRAMGRATPLRKKSSHITVVLTGEADETKKEVKSAKGGSVFDGKESLSVKGSTDKEKVVEKNKKEVTKKTKK</sequence>
<dbReference type="Pfam" id="PF00237">
    <property type="entry name" value="Ribosomal_L22"/>
    <property type="match status" value="1"/>
</dbReference>
<gene>
    <name evidence="7" type="primary">rplV</name>
    <name evidence="12" type="ORF">COU28_01385</name>
</gene>
<dbReference type="GO" id="GO:0003735">
    <property type="term" value="F:structural constituent of ribosome"/>
    <property type="evidence" value="ECO:0007669"/>
    <property type="project" value="InterPro"/>
</dbReference>
<dbReference type="CDD" id="cd00336">
    <property type="entry name" value="Ribosomal_L22"/>
    <property type="match status" value="1"/>
</dbReference>
<name>A0A2H0TZ13_9BACT</name>
<dbReference type="AlphaFoldDB" id="A0A2H0TZ13"/>
<comment type="function">
    <text evidence="7 10">This protein binds specifically to 23S rRNA; its binding is stimulated by other ribosomal proteins, e.g., L4, L17, and L20. It is important during the early stages of 50S assembly. It makes multiple contacts with different domains of the 23S rRNA in the assembled 50S subunit and ribosome.</text>
</comment>
<dbReference type="PANTHER" id="PTHR13501">
    <property type="entry name" value="CHLOROPLAST 50S RIBOSOMAL PROTEIN L22-RELATED"/>
    <property type="match status" value="1"/>
</dbReference>
<evidence type="ECO:0000256" key="2">
    <source>
        <dbReference type="ARBA" id="ARBA00022730"/>
    </source>
</evidence>